<sequence length="131" mass="15052">MSPTTTVLLLFAIISIVYSQSHCKINVKFRSKTDKEVQVDMLIPGSLMKMEPFTMDHKNQNKSVMVKGDDCEKKAWLIRVWKLEGDEWVVAKKAKMKLFGNGGWIRVIIEDDYTPRLLDRYGVMCFDGDCG</sequence>
<accession>A0AA36CGC8</accession>
<protein>
    <submittedName>
        <fullName evidence="2">Uncharacterized protein</fullName>
    </submittedName>
</protein>
<keyword evidence="1" id="KW-0732">Signal</keyword>
<evidence type="ECO:0000313" key="3">
    <source>
        <dbReference type="EMBL" id="CAJ0585440.1"/>
    </source>
</evidence>
<dbReference type="AlphaFoldDB" id="A0AA36CGC8"/>
<evidence type="ECO:0000313" key="4">
    <source>
        <dbReference type="Proteomes" id="UP001177023"/>
    </source>
</evidence>
<dbReference type="EMBL" id="CATQJA010002704">
    <property type="protein sequence ID" value="CAJ0585440.1"/>
    <property type="molecule type" value="Genomic_DNA"/>
</dbReference>
<feature type="signal peptide" evidence="1">
    <location>
        <begin position="1"/>
        <end position="19"/>
    </location>
</feature>
<evidence type="ECO:0000313" key="2">
    <source>
        <dbReference type="EMBL" id="CAJ0568520.1"/>
    </source>
</evidence>
<reference evidence="2" key="1">
    <citation type="submission" date="2023-06" db="EMBL/GenBank/DDBJ databases">
        <authorList>
            <person name="Delattre M."/>
        </authorList>
    </citation>
    <scope>NUCLEOTIDE SEQUENCE</scope>
    <source>
        <strain evidence="2">AF72</strain>
    </source>
</reference>
<proteinExistence type="predicted"/>
<gene>
    <name evidence="3" type="ORF">MSPICULIGERA_LOCUS23463</name>
    <name evidence="2" type="ORF">MSPICULIGERA_LOCUS7037</name>
</gene>
<organism evidence="2 4">
    <name type="scientific">Mesorhabditis spiculigera</name>
    <dbReference type="NCBI Taxonomy" id="96644"/>
    <lineage>
        <taxon>Eukaryota</taxon>
        <taxon>Metazoa</taxon>
        <taxon>Ecdysozoa</taxon>
        <taxon>Nematoda</taxon>
        <taxon>Chromadorea</taxon>
        <taxon>Rhabditida</taxon>
        <taxon>Rhabditina</taxon>
        <taxon>Rhabditomorpha</taxon>
        <taxon>Rhabditoidea</taxon>
        <taxon>Rhabditidae</taxon>
        <taxon>Mesorhabditinae</taxon>
        <taxon>Mesorhabditis</taxon>
    </lineage>
</organism>
<feature type="chain" id="PRO_5041588875" evidence="1">
    <location>
        <begin position="20"/>
        <end position="131"/>
    </location>
</feature>
<keyword evidence="4" id="KW-1185">Reference proteome</keyword>
<name>A0AA36CGC8_9BILA</name>
<comment type="caution">
    <text evidence="2">The sequence shown here is derived from an EMBL/GenBank/DDBJ whole genome shotgun (WGS) entry which is preliminary data.</text>
</comment>
<feature type="non-terminal residue" evidence="2">
    <location>
        <position position="131"/>
    </location>
</feature>
<dbReference type="EMBL" id="CATQJA010001757">
    <property type="protein sequence ID" value="CAJ0568520.1"/>
    <property type="molecule type" value="Genomic_DNA"/>
</dbReference>
<dbReference type="Proteomes" id="UP001177023">
    <property type="component" value="Unassembled WGS sequence"/>
</dbReference>
<evidence type="ECO:0000256" key="1">
    <source>
        <dbReference type="SAM" id="SignalP"/>
    </source>
</evidence>